<dbReference type="PANTHER" id="PTHR43133">
    <property type="entry name" value="RNA POLYMERASE ECF-TYPE SIGMA FACTO"/>
    <property type="match status" value="1"/>
</dbReference>
<evidence type="ECO:0000256" key="5">
    <source>
        <dbReference type="ARBA" id="ARBA00023163"/>
    </source>
</evidence>
<dbReference type="InterPro" id="IPR000838">
    <property type="entry name" value="RNA_pol_sigma70_ECF_CS"/>
</dbReference>
<dbReference type="Pfam" id="PF04542">
    <property type="entry name" value="Sigma70_r2"/>
    <property type="match status" value="1"/>
</dbReference>
<dbReference type="SUPFAM" id="SSF88946">
    <property type="entry name" value="Sigma2 domain of RNA polymerase sigma factors"/>
    <property type="match status" value="1"/>
</dbReference>
<evidence type="ECO:0000256" key="4">
    <source>
        <dbReference type="ARBA" id="ARBA00023125"/>
    </source>
</evidence>
<feature type="domain" description="RNA polymerase sigma factor 70 region 4 type 2" evidence="7">
    <location>
        <begin position="150"/>
        <end position="202"/>
    </location>
</feature>
<dbReference type="InterPro" id="IPR014293">
    <property type="entry name" value="RNA_pol_sigma70_actinobac"/>
</dbReference>
<evidence type="ECO:0000259" key="7">
    <source>
        <dbReference type="Pfam" id="PF08281"/>
    </source>
</evidence>
<dbReference type="AlphaFoldDB" id="A0A6J6JMV0"/>
<comment type="similarity">
    <text evidence="1">Belongs to the sigma-70 factor family. ECF subfamily.</text>
</comment>
<dbReference type="PANTHER" id="PTHR43133:SF59">
    <property type="entry name" value="ECF RNA POLYMERASE SIGMA FACTOR SIGR"/>
    <property type="match status" value="1"/>
</dbReference>
<reference evidence="8" key="1">
    <citation type="submission" date="2020-05" db="EMBL/GenBank/DDBJ databases">
        <authorList>
            <person name="Chiriac C."/>
            <person name="Salcher M."/>
            <person name="Ghai R."/>
            <person name="Kavagutti S V."/>
        </authorList>
    </citation>
    <scope>NUCLEOTIDE SEQUENCE</scope>
</reference>
<dbReference type="GO" id="GO:0006352">
    <property type="term" value="P:DNA-templated transcription initiation"/>
    <property type="evidence" value="ECO:0007669"/>
    <property type="project" value="InterPro"/>
</dbReference>
<dbReference type="InterPro" id="IPR013325">
    <property type="entry name" value="RNA_pol_sigma_r2"/>
</dbReference>
<dbReference type="GO" id="GO:0003677">
    <property type="term" value="F:DNA binding"/>
    <property type="evidence" value="ECO:0007669"/>
    <property type="project" value="UniProtKB-KW"/>
</dbReference>
<dbReference type="NCBIfam" id="TIGR02947">
    <property type="entry name" value="SigH_actino"/>
    <property type="match status" value="1"/>
</dbReference>
<dbReference type="GO" id="GO:0016987">
    <property type="term" value="F:sigma factor activity"/>
    <property type="evidence" value="ECO:0007669"/>
    <property type="project" value="UniProtKB-KW"/>
</dbReference>
<dbReference type="Gene3D" id="1.10.1740.10">
    <property type="match status" value="1"/>
</dbReference>
<evidence type="ECO:0000256" key="3">
    <source>
        <dbReference type="ARBA" id="ARBA00023082"/>
    </source>
</evidence>
<organism evidence="8">
    <name type="scientific">freshwater metagenome</name>
    <dbReference type="NCBI Taxonomy" id="449393"/>
    <lineage>
        <taxon>unclassified sequences</taxon>
        <taxon>metagenomes</taxon>
        <taxon>ecological metagenomes</taxon>
    </lineage>
</organism>
<feature type="domain" description="RNA polymerase sigma-70 region 2" evidence="6">
    <location>
        <begin position="48"/>
        <end position="109"/>
    </location>
</feature>
<dbReference type="EMBL" id="CAEZVO010000118">
    <property type="protein sequence ID" value="CAB4637664.1"/>
    <property type="molecule type" value="Genomic_DNA"/>
</dbReference>
<protein>
    <submittedName>
        <fullName evidence="8">Unannotated protein</fullName>
    </submittedName>
</protein>
<dbReference type="InterPro" id="IPR013249">
    <property type="entry name" value="RNA_pol_sigma70_r4_t2"/>
</dbReference>
<evidence type="ECO:0000259" key="6">
    <source>
        <dbReference type="Pfam" id="PF04542"/>
    </source>
</evidence>
<dbReference type="Gene3D" id="1.10.10.10">
    <property type="entry name" value="Winged helix-like DNA-binding domain superfamily/Winged helix DNA-binding domain"/>
    <property type="match status" value="1"/>
</dbReference>
<dbReference type="InterPro" id="IPR036388">
    <property type="entry name" value="WH-like_DNA-bd_sf"/>
</dbReference>
<evidence type="ECO:0000256" key="1">
    <source>
        <dbReference type="ARBA" id="ARBA00010641"/>
    </source>
</evidence>
<dbReference type="InterPro" id="IPR007627">
    <property type="entry name" value="RNA_pol_sigma70_r2"/>
</dbReference>
<dbReference type="Pfam" id="PF08281">
    <property type="entry name" value="Sigma70_r4_2"/>
    <property type="match status" value="1"/>
</dbReference>
<evidence type="ECO:0000256" key="2">
    <source>
        <dbReference type="ARBA" id="ARBA00023015"/>
    </source>
</evidence>
<sequence length="227" mass="25438">MRLFTAAVPAPAITLDRGGVNWSQMTINGETAKAAQIREFEQQALPLMPQLYGAALRWTRNPSDAEDLIQETFAKAFIAWGQYQQGTNLKAWLYRIMTNTQINLYNKKTKDQAKGSIDELEEWQLGAAESVTSLSSRSAELEAIDKMPSEVIKRALQELPEDFRMVVYYAVVDGLPYSEIAEIMDTPMGTVMSRLHRGKKLLKKLLADYARAEGYDVTEEVPGGKNA</sequence>
<dbReference type="InterPro" id="IPR039425">
    <property type="entry name" value="RNA_pol_sigma-70-like"/>
</dbReference>
<dbReference type="NCBIfam" id="TIGR02937">
    <property type="entry name" value="sigma70-ECF"/>
    <property type="match status" value="1"/>
</dbReference>
<proteinExistence type="inferred from homology"/>
<gene>
    <name evidence="8" type="ORF">UFOPK2044_00773</name>
</gene>
<name>A0A6J6JMV0_9ZZZZ</name>
<dbReference type="PROSITE" id="PS01063">
    <property type="entry name" value="SIGMA70_ECF"/>
    <property type="match status" value="1"/>
</dbReference>
<dbReference type="InterPro" id="IPR013324">
    <property type="entry name" value="RNA_pol_sigma_r3/r4-like"/>
</dbReference>
<accession>A0A6J6JMV0</accession>
<evidence type="ECO:0000313" key="8">
    <source>
        <dbReference type="EMBL" id="CAB4637664.1"/>
    </source>
</evidence>
<dbReference type="CDD" id="cd06171">
    <property type="entry name" value="Sigma70_r4"/>
    <property type="match status" value="1"/>
</dbReference>
<dbReference type="SUPFAM" id="SSF88659">
    <property type="entry name" value="Sigma3 and sigma4 domains of RNA polymerase sigma factors"/>
    <property type="match status" value="1"/>
</dbReference>
<keyword evidence="3" id="KW-0731">Sigma factor</keyword>
<keyword evidence="5" id="KW-0804">Transcription</keyword>
<keyword evidence="2" id="KW-0805">Transcription regulation</keyword>
<dbReference type="InterPro" id="IPR014284">
    <property type="entry name" value="RNA_pol_sigma-70_dom"/>
</dbReference>
<keyword evidence="4" id="KW-0238">DNA-binding</keyword>